<proteinExistence type="inferred from homology"/>
<name>A0ABV7EXC0_9BURK</name>
<dbReference type="PANTHER" id="PTHR44147">
    <property type="entry name" value="DEHYDROGENASE/REDUCTASE SDR FAMILY MEMBER 1"/>
    <property type="match status" value="1"/>
</dbReference>
<dbReference type="PRINTS" id="PR00080">
    <property type="entry name" value="SDRFAMILY"/>
</dbReference>
<dbReference type="InterPro" id="IPR036291">
    <property type="entry name" value="NAD(P)-bd_dom_sf"/>
</dbReference>
<dbReference type="RefSeq" id="WP_390325174.1">
    <property type="nucleotide sequence ID" value="NZ_JBHRTP010000003.1"/>
</dbReference>
<sequence>MLRGKICVVTGASRGVGRGVALALASEGATVYVTGRTQQSQQAILPGTLHDTVKDIEQRGGQGIAVPCDHRDDVQVRALFERIEREHGGLDLLVNNASAIPDRLTEPGPFWHKPLALSCMIDVGLRSNYVAAYYAAPLLVAKGAGLLVNISSFGARCYMHGPAYGAVKAANDKMAHDMAHDLRPFGIAAVSLWLGLVKTERTMALCATEPEKYASLLAHAESPEFAGRVIAGLLRNPQRMDNSGQVLIAAELAQEYGISDIDDSQPPSHRAFLGSPPAWNAAVIE</sequence>
<dbReference type="PRINTS" id="PR00081">
    <property type="entry name" value="GDHRDH"/>
</dbReference>
<dbReference type="InterPro" id="IPR002347">
    <property type="entry name" value="SDR_fam"/>
</dbReference>
<dbReference type="Gene3D" id="3.40.50.720">
    <property type="entry name" value="NAD(P)-binding Rossmann-like Domain"/>
    <property type="match status" value="1"/>
</dbReference>
<dbReference type="PANTHER" id="PTHR44147:SF2">
    <property type="entry name" value="DEHYDROGENASE_REDUCTASE SDR FAMILY MEMBER 1"/>
    <property type="match status" value="1"/>
</dbReference>
<dbReference type="EMBL" id="JBHRTP010000003">
    <property type="protein sequence ID" value="MFC3106528.1"/>
    <property type="molecule type" value="Genomic_DNA"/>
</dbReference>
<comment type="caution">
    <text evidence="2">The sequence shown here is derived from an EMBL/GenBank/DDBJ whole genome shotgun (WGS) entry which is preliminary data.</text>
</comment>
<organism evidence="2 3">
    <name type="scientific">Undibacterium arcticum</name>
    <dbReference type="NCBI Taxonomy" id="1762892"/>
    <lineage>
        <taxon>Bacteria</taxon>
        <taxon>Pseudomonadati</taxon>
        <taxon>Pseudomonadota</taxon>
        <taxon>Betaproteobacteria</taxon>
        <taxon>Burkholderiales</taxon>
        <taxon>Oxalobacteraceae</taxon>
        <taxon>Undibacterium</taxon>
    </lineage>
</organism>
<protein>
    <submittedName>
        <fullName evidence="2">SDR family NAD(P)-dependent oxidoreductase</fullName>
    </submittedName>
</protein>
<evidence type="ECO:0000313" key="2">
    <source>
        <dbReference type="EMBL" id="MFC3106528.1"/>
    </source>
</evidence>
<dbReference type="Proteomes" id="UP001595530">
    <property type="component" value="Unassembled WGS sequence"/>
</dbReference>
<reference evidence="3" key="1">
    <citation type="journal article" date="2019" name="Int. J. Syst. Evol. Microbiol.">
        <title>The Global Catalogue of Microorganisms (GCM) 10K type strain sequencing project: providing services to taxonomists for standard genome sequencing and annotation.</title>
        <authorList>
            <consortium name="The Broad Institute Genomics Platform"/>
            <consortium name="The Broad Institute Genome Sequencing Center for Infectious Disease"/>
            <person name="Wu L."/>
            <person name="Ma J."/>
        </authorList>
    </citation>
    <scope>NUCLEOTIDE SEQUENCE [LARGE SCALE GENOMIC DNA]</scope>
    <source>
        <strain evidence="3">KCTC 42986</strain>
    </source>
</reference>
<comment type="similarity">
    <text evidence="1">Belongs to the short-chain dehydrogenases/reductases (SDR) family.</text>
</comment>
<evidence type="ECO:0000313" key="3">
    <source>
        <dbReference type="Proteomes" id="UP001595530"/>
    </source>
</evidence>
<evidence type="ECO:0000256" key="1">
    <source>
        <dbReference type="RuleBase" id="RU000363"/>
    </source>
</evidence>
<gene>
    <name evidence="2" type="ORF">ACFOFO_00895</name>
</gene>
<dbReference type="SUPFAM" id="SSF51735">
    <property type="entry name" value="NAD(P)-binding Rossmann-fold domains"/>
    <property type="match status" value="1"/>
</dbReference>
<accession>A0ABV7EXC0</accession>
<keyword evidence="3" id="KW-1185">Reference proteome</keyword>
<dbReference type="Pfam" id="PF00106">
    <property type="entry name" value="adh_short"/>
    <property type="match status" value="1"/>
</dbReference>